<organism evidence="3 4">
    <name type="scientific">Taxus chinensis</name>
    <name type="common">Chinese yew</name>
    <name type="synonym">Taxus wallichiana var. chinensis</name>
    <dbReference type="NCBI Taxonomy" id="29808"/>
    <lineage>
        <taxon>Eukaryota</taxon>
        <taxon>Viridiplantae</taxon>
        <taxon>Streptophyta</taxon>
        <taxon>Embryophyta</taxon>
        <taxon>Tracheophyta</taxon>
        <taxon>Spermatophyta</taxon>
        <taxon>Pinopsida</taxon>
        <taxon>Pinidae</taxon>
        <taxon>Conifers II</taxon>
        <taxon>Cupressales</taxon>
        <taxon>Taxaceae</taxon>
        <taxon>Taxus</taxon>
    </lineage>
</organism>
<dbReference type="SUPFAM" id="SSF52200">
    <property type="entry name" value="Toll/Interleukin receptor TIR domain"/>
    <property type="match status" value="1"/>
</dbReference>
<dbReference type="Gene3D" id="3.80.10.10">
    <property type="entry name" value="Ribonuclease Inhibitor"/>
    <property type="match status" value="1"/>
</dbReference>
<evidence type="ECO:0000256" key="1">
    <source>
        <dbReference type="ARBA" id="ARBA00022737"/>
    </source>
</evidence>
<sequence>MLINITGPQELLDMHDLVRDMGKGTQEQADNNNRMWLPMGAQKALNRDEAEGVNMLAYTGENGREPVSLHTMPSLHYIFLQNTKIVGNIGKLAPNLIWIKIRNCEFVSDKYTWLVLRNKLQTVQFDGSWSQVRILSLEECVRLTRIPNTLDSLVNLQCLYLQDCRGLTSLPTTVGNLSQLKQFDLRGCASLTSLPDTVGNLVQLKELYLGGCADLKSLPNNMGNLVQLQVLNLYGCAGLRILPNTIGNLAQLRVLNLHGCTGLQSLPYTVGKLAQLRMLNFHGCSGLGSFHDMVAKLAQRRELNRSTGLGSLVQRKFNIYLGFRAVEVGETLVDHLYGSFSSRSLRICRGREDDQSRDITWSFSRAIDSSDILVPVFSKGFAKSGICLRKAAAMCRSNGLIIPLFHDVEPVDVQHPEREESPYSQAFKNFYSKAHNDDKYDIDRYREALRQIGSGS</sequence>
<dbReference type="PANTHER" id="PTHR47186:SF63">
    <property type="entry name" value="C-JID DOMAIN-CONTAINING PROTEIN"/>
    <property type="match status" value="1"/>
</dbReference>
<dbReference type="Pfam" id="PF23598">
    <property type="entry name" value="LRR_14"/>
    <property type="match status" value="1"/>
</dbReference>
<keyword evidence="4" id="KW-1185">Reference proteome</keyword>
<accession>A0AA38LKR7</accession>
<reference evidence="3 4" key="1">
    <citation type="journal article" date="2021" name="Nat. Plants">
        <title>The Taxus genome provides insights into paclitaxel biosynthesis.</title>
        <authorList>
            <person name="Xiong X."/>
            <person name="Gou J."/>
            <person name="Liao Q."/>
            <person name="Li Y."/>
            <person name="Zhou Q."/>
            <person name="Bi G."/>
            <person name="Li C."/>
            <person name="Du R."/>
            <person name="Wang X."/>
            <person name="Sun T."/>
            <person name="Guo L."/>
            <person name="Liang H."/>
            <person name="Lu P."/>
            <person name="Wu Y."/>
            <person name="Zhang Z."/>
            <person name="Ro D.K."/>
            <person name="Shang Y."/>
            <person name="Huang S."/>
            <person name="Yan J."/>
        </authorList>
    </citation>
    <scope>NUCLEOTIDE SEQUENCE [LARGE SCALE GENOMIC DNA]</scope>
    <source>
        <strain evidence="3">Ta-2019</strain>
    </source>
</reference>
<dbReference type="Proteomes" id="UP000824469">
    <property type="component" value="Unassembled WGS sequence"/>
</dbReference>
<evidence type="ECO:0000259" key="2">
    <source>
        <dbReference type="PROSITE" id="PS50104"/>
    </source>
</evidence>
<dbReference type="InterPro" id="IPR032675">
    <property type="entry name" value="LRR_dom_sf"/>
</dbReference>
<dbReference type="GO" id="GO:0007165">
    <property type="term" value="P:signal transduction"/>
    <property type="evidence" value="ECO:0007669"/>
    <property type="project" value="InterPro"/>
</dbReference>
<evidence type="ECO:0000313" key="3">
    <source>
        <dbReference type="EMBL" id="KAH9326090.1"/>
    </source>
</evidence>
<dbReference type="Pfam" id="PF01582">
    <property type="entry name" value="TIR"/>
    <property type="match status" value="1"/>
</dbReference>
<dbReference type="PROSITE" id="PS50104">
    <property type="entry name" value="TIR"/>
    <property type="match status" value="1"/>
</dbReference>
<proteinExistence type="predicted"/>
<dbReference type="Gene3D" id="3.40.50.10140">
    <property type="entry name" value="Toll/interleukin-1 receptor homology (TIR) domain"/>
    <property type="match status" value="1"/>
</dbReference>
<dbReference type="InterPro" id="IPR035897">
    <property type="entry name" value="Toll_tir_struct_dom_sf"/>
</dbReference>
<evidence type="ECO:0000313" key="4">
    <source>
        <dbReference type="Proteomes" id="UP000824469"/>
    </source>
</evidence>
<dbReference type="EMBL" id="JAHRHJ020000002">
    <property type="protein sequence ID" value="KAH9326090.1"/>
    <property type="molecule type" value="Genomic_DNA"/>
</dbReference>
<feature type="non-terminal residue" evidence="3">
    <location>
        <position position="456"/>
    </location>
</feature>
<protein>
    <recommendedName>
        <fullName evidence="2">TIR domain-containing protein</fullName>
    </recommendedName>
</protein>
<keyword evidence="1" id="KW-0677">Repeat</keyword>
<dbReference type="InterPro" id="IPR000157">
    <property type="entry name" value="TIR_dom"/>
</dbReference>
<feature type="domain" description="TIR" evidence="2">
    <location>
        <begin position="315"/>
        <end position="435"/>
    </location>
</feature>
<dbReference type="InterPro" id="IPR055414">
    <property type="entry name" value="LRR_R13L4/SHOC2-like"/>
</dbReference>
<dbReference type="SMART" id="SM00255">
    <property type="entry name" value="TIR"/>
    <property type="match status" value="1"/>
</dbReference>
<gene>
    <name evidence="3" type="ORF">KI387_006268</name>
</gene>
<dbReference type="AlphaFoldDB" id="A0AA38LKR7"/>
<dbReference type="SUPFAM" id="SSF52047">
    <property type="entry name" value="RNI-like"/>
    <property type="match status" value="1"/>
</dbReference>
<comment type="caution">
    <text evidence="3">The sequence shown here is derived from an EMBL/GenBank/DDBJ whole genome shotgun (WGS) entry which is preliminary data.</text>
</comment>
<dbReference type="PANTHER" id="PTHR47186">
    <property type="entry name" value="LEUCINE-RICH REPEAT-CONTAINING PROTEIN 57"/>
    <property type="match status" value="1"/>
</dbReference>
<name>A0AA38LKR7_TAXCH</name>